<reference evidence="11" key="3">
    <citation type="submission" date="2025-09" db="UniProtKB">
        <authorList>
            <consortium name="Ensembl"/>
        </authorList>
    </citation>
    <scope>IDENTIFICATION</scope>
</reference>
<evidence type="ECO:0000256" key="8">
    <source>
        <dbReference type="ARBA" id="ARBA00023224"/>
    </source>
</evidence>
<comment type="subcellular location">
    <subcellularLocation>
        <location evidence="1">Cell membrane</location>
        <topology evidence="1">Multi-pass membrane protein</topology>
    </subcellularLocation>
</comment>
<accession>A0AAZ3NQN6</accession>
<keyword evidence="5" id="KW-0297">G-protein coupled receptor</keyword>
<feature type="transmembrane region" description="Helical" evidence="9">
    <location>
        <begin position="92"/>
        <end position="112"/>
    </location>
</feature>
<reference evidence="12" key="1">
    <citation type="journal article" date="2018" name="PLoS ONE">
        <title>Chinook salmon (Oncorhynchus tshawytscha) genome and transcriptome.</title>
        <authorList>
            <person name="Christensen K.A."/>
            <person name="Leong J.S."/>
            <person name="Sakhrani D."/>
            <person name="Biagi C.A."/>
            <person name="Minkley D.R."/>
            <person name="Withler R.E."/>
            <person name="Rondeau E.B."/>
            <person name="Koop B.F."/>
            <person name="Devlin R.H."/>
        </authorList>
    </citation>
    <scope>NUCLEOTIDE SEQUENCE [LARGE SCALE GENOMIC DNA]</scope>
</reference>
<feature type="transmembrane region" description="Helical" evidence="9">
    <location>
        <begin position="223"/>
        <end position="241"/>
    </location>
</feature>
<feature type="transmembrane region" description="Helical" evidence="9">
    <location>
        <begin position="31"/>
        <end position="53"/>
    </location>
</feature>
<keyword evidence="2" id="KW-1003">Cell membrane</keyword>
<protein>
    <recommendedName>
        <fullName evidence="10">G-protein coupled receptors family 1 profile domain-containing protein</fullName>
    </recommendedName>
</protein>
<proteinExistence type="predicted"/>
<dbReference type="Ensembl" id="ENSOTST00005139339.1">
    <property type="protein sequence ID" value="ENSOTSP00005106762.1"/>
    <property type="gene ID" value="ENSOTSG00005049916.1"/>
</dbReference>
<keyword evidence="3 9" id="KW-0812">Transmembrane</keyword>
<evidence type="ECO:0000256" key="9">
    <source>
        <dbReference type="SAM" id="Phobius"/>
    </source>
</evidence>
<dbReference type="Pfam" id="PF00001">
    <property type="entry name" value="7tm_1"/>
    <property type="match status" value="1"/>
</dbReference>
<evidence type="ECO:0000256" key="5">
    <source>
        <dbReference type="ARBA" id="ARBA00023040"/>
    </source>
</evidence>
<dbReference type="Gene3D" id="1.20.1070.10">
    <property type="entry name" value="Rhodopsin 7-helix transmembrane proteins"/>
    <property type="match status" value="1"/>
</dbReference>
<keyword evidence="6 9" id="KW-0472">Membrane</keyword>
<dbReference type="SUPFAM" id="SSF81321">
    <property type="entry name" value="Family A G protein-coupled receptor-like"/>
    <property type="match status" value="1"/>
</dbReference>
<sequence>MVMSSAIYSGNKSDDNCLNVDTLMKCYYLPVMYSVIFVVGLLGNVTSIAIYLIKLRPWKSSSIIMFNLALTDLLYVLSLPFMVYYYTNGESWTLGNFMCRFLILFLTCLAAFRYVVAAHPLRAAQVQQKRWGILACAVVWAIAVAEIVPMLTMITMETKNNKTQCLDFASGDPAVLWWYGWLLNVLGYLLPLVVVVVCYAGVVRELAKGPHTHNPCWVRACRLIVLILVVFVVCFLPYLPYLPAIPYHVLRILRVDTRMKPESSCMLVHWVHIAYILSRPVAGLNIFFNLALYTLAGGQVPAGFPQFRFESNQILLCQYEVYNIDVVSINILDTCKE</sequence>
<feature type="transmembrane region" description="Helical" evidence="9">
    <location>
        <begin position="176"/>
        <end position="202"/>
    </location>
</feature>
<dbReference type="PANTHER" id="PTHR24231:SF15">
    <property type="entry name" value="2-OXOGLUTARATE RECEPTOR 1"/>
    <property type="match status" value="1"/>
</dbReference>
<reference evidence="11" key="2">
    <citation type="submission" date="2025-08" db="UniProtKB">
        <authorList>
            <consortium name="Ensembl"/>
        </authorList>
    </citation>
    <scope>IDENTIFICATION</scope>
</reference>
<dbReference type="GeneTree" id="ENSGT01030000234621"/>
<dbReference type="PRINTS" id="PR00237">
    <property type="entry name" value="GPCRRHODOPSN"/>
</dbReference>
<feature type="transmembrane region" description="Helical" evidence="9">
    <location>
        <begin position="133"/>
        <end position="156"/>
    </location>
</feature>
<evidence type="ECO:0000256" key="4">
    <source>
        <dbReference type="ARBA" id="ARBA00022989"/>
    </source>
</evidence>
<evidence type="ECO:0000256" key="2">
    <source>
        <dbReference type="ARBA" id="ARBA00022475"/>
    </source>
</evidence>
<keyword evidence="8" id="KW-0807">Transducer</keyword>
<evidence type="ECO:0000256" key="6">
    <source>
        <dbReference type="ARBA" id="ARBA00023136"/>
    </source>
</evidence>
<dbReference type="InterPro" id="IPR017452">
    <property type="entry name" value="GPCR_Rhodpsn_7TM"/>
</dbReference>
<evidence type="ECO:0000256" key="3">
    <source>
        <dbReference type="ARBA" id="ARBA00022692"/>
    </source>
</evidence>
<evidence type="ECO:0000256" key="7">
    <source>
        <dbReference type="ARBA" id="ARBA00023170"/>
    </source>
</evidence>
<dbReference type="InterPro" id="IPR000276">
    <property type="entry name" value="GPCR_Rhodpsn"/>
</dbReference>
<keyword evidence="12" id="KW-1185">Reference proteome</keyword>
<dbReference type="GO" id="GO:0005886">
    <property type="term" value="C:plasma membrane"/>
    <property type="evidence" value="ECO:0007669"/>
    <property type="project" value="UniProtKB-SubCell"/>
</dbReference>
<evidence type="ECO:0000256" key="1">
    <source>
        <dbReference type="ARBA" id="ARBA00004651"/>
    </source>
</evidence>
<evidence type="ECO:0000313" key="12">
    <source>
        <dbReference type="Proteomes" id="UP000694402"/>
    </source>
</evidence>
<name>A0AAZ3NQN6_ONCTS</name>
<feature type="transmembrane region" description="Helical" evidence="9">
    <location>
        <begin position="65"/>
        <end position="86"/>
    </location>
</feature>
<evidence type="ECO:0000313" key="11">
    <source>
        <dbReference type="Ensembl" id="ENSOTSP00005106762.1"/>
    </source>
</evidence>
<feature type="domain" description="G-protein coupled receptors family 1 profile" evidence="10">
    <location>
        <begin position="43"/>
        <end position="293"/>
    </location>
</feature>
<organism evidence="11 12">
    <name type="scientific">Oncorhynchus tshawytscha</name>
    <name type="common">Chinook salmon</name>
    <name type="synonym">Salmo tshawytscha</name>
    <dbReference type="NCBI Taxonomy" id="74940"/>
    <lineage>
        <taxon>Eukaryota</taxon>
        <taxon>Metazoa</taxon>
        <taxon>Chordata</taxon>
        <taxon>Craniata</taxon>
        <taxon>Vertebrata</taxon>
        <taxon>Euteleostomi</taxon>
        <taxon>Actinopterygii</taxon>
        <taxon>Neopterygii</taxon>
        <taxon>Teleostei</taxon>
        <taxon>Protacanthopterygii</taxon>
        <taxon>Salmoniformes</taxon>
        <taxon>Salmonidae</taxon>
        <taxon>Salmoninae</taxon>
        <taxon>Oncorhynchus</taxon>
    </lineage>
</organism>
<dbReference type="PANTHER" id="PTHR24231">
    <property type="entry name" value="PURINOCEPTOR-RELATED G-PROTEIN COUPLED RECEPTOR"/>
    <property type="match status" value="1"/>
</dbReference>
<dbReference type="AlphaFoldDB" id="A0AAZ3NQN6"/>
<dbReference type="Proteomes" id="UP000694402">
    <property type="component" value="Unassembled WGS sequence"/>
</dbReference>
<keyword evidence="7" id="KW-0675">Receptor</keyword>
<keyword evidence="4 9" id="KW-1133">Transmembrane helix</keyword>
<evidence type="ECO:0000259" key="10">
    <source>
        <dbReference type="PROSITE" id="PS50262"/>
    </source>
</evidence>
<dbReference type="PROSITE" id="PS50262">
    <property type="entry name" value="G_PROTEIN_RECEP_F1_2"/>
    <property type="match status" value="1"/>
</dbReference>
<dbReference type="GO" id="GO:0004930">
    <property type="term" value="F:G protein-coupled receptor activity"/>
    <property type="evidence" value="ECO:0007669"/>
    <property type="project" value="UniProtKB-KW"/>
</dbReference>